<keyword evidence="2" id="KW-1185">Reference proteome</keyword>
<accession>A0A2S5RDP2</accession>
<protein>
    <submittedName>
        <fullName evidence="1">Uncharacterized protein</fullName>
    </submittedName>
</protein>
<organism evidence="1 2">
    <name type="scientific">Williamsoniiplasma lucivorax</name>
    <dbReference type="NCBI Taxonomy" id="209274"/>
    <lineage>
        <taxon>Bacteria</taxon>
        <taxon>Bacillati</taxon>
        <taxon>Mycoplasmatota</taxon>
        <taxon>Mollicutes</taxon>
        <taxon>Entomoplasmatales</taxon>
        <taxon>Williamsoniiplasma</taxon>
    </lineage>
</organism>
<dbReference type="Proteomes" id="UP000237865">
    <property type="component" value="Unassembled WGS sequence"/>
</dbReference>
<gene>
    <name evidence="1" type="ORF">ELUCI_v1c05100</name>
</gene>
<comment type="caution">
    <text evidence="1">The sequence shown here is derived from an EMBL/GenBank/DDBJ whole genome shotgun (WGS) entry which is preliminary data.</text>
</comment>
<evidence type="ECO:0000313" key="2">
    <source>
        <dbReference type="Proteomes" id="UP000237865"/>
    </source>
</evidence>
<dbReference type="AlphaFoldDB" id="A0A2S5RDP2"/>
<evidence type="ECO:0000313" key="1">
    <source>
        <dbReference type="EMBL" id="PPE05418.1"/>
    </source>
</evidence>
<reference evidence="1 2" key="1">
    <citation type="submission" date="2017-11" db="EMBL/GenBank/DDBJ databases">
        <title>Genome sequence of Entomoplasma lucivorax PIPN-2 (ATCC 49196).</title>
        <authorList>
            <person name="Lo W.-S."/>
            <person name="Gasparich G.E."/>
            <person name="Kuo C.-H."/>
        </authorList>
    </citation>
    <scope>NUCLEOTIDE SEQUENCE [LARGE SCALE GENOMIC DNA]</scope>
    <source>
        <strain evidence="1 2">PIPN-2</strain>
    </source>
</reference>
<dbReference type="EMBL" id="PHNE01000002">
    <property type="protein sequence ID" value="PPE05418.1"/>
    <property type="molecule type" value="Genomic_DNA"/>
</dbReference>
<sequence>MKKFWKIKKHENICFPTTMENLFWKCNCDSPKYNKVEISTNEDHHYKIHSECEKCFNSLFWTLNNHKSLTSESWITKNKKWKLNRR</sequence>
<name>A0A2S5RDP2_9MOLU</name>
<proteinExistence type="predicted"/>